<organism evidence="1 2">
    <name type="scientific">Weissella cibaria</name>
    <dbReference type="NCBI Taxonomy" id="137591"/>
    <lineage>
        <taxon>Bacteria</taxon>
        <taxon>Bacillati</taxon>
        <taxon>Bacillota</taxon>
        <taxon>Bacilli</taxon>
        <taxon>Lactobacillales</taxon>
        <taxon>Lactobacillaceae</taxon>
        <taxon>Weissella</taxon>
    </lineage>
</organism>
<sequence>MIGRDGVLAEANLDLTNDEQEKLLASRDFIQEKFDEIVDTL</sequence>
<dbReference type="GO" id="GO:0016491">
    <property type="term" value="F:oxidoreductase activity"/>
    <property type="evidence" value="ECO:0007669"/>
    <property type="project" value="UniProtKB-KW"/>
</dbReference>
<protein>
    <submittedName>
        <fullName evidence="1">L-2-hydroxyisocaproate dehydrogenase</fullName>
        <ecNumber evidence="1">1.1.1.-</ecNumber>
    </submittedName>
</protein>
<dbReference type="AlphaFoldDB" id="A0A0D1LQL6"/>
<gene>
    <name evidence="1" type="ORF">ab3b_01790</name>
</gene>
<keyword evidence="1" id="KW-0560">Oxidoreductase</keyword>
<comment type="caution">
    <text evidence="1">The sequence shown here is derived from an EMBL/GenBank/DDBJ whole genome shotgun (WGS) entry which is preliminary data.</text>
</comment>
<dbReference type="EMBL" id="JWHT01000041">
    <property type="protein sequence ID" value="KIU22395.1"/>
    <property type="molecule type" value="Genomic_DNA"/>
</dbReference>
<evidence type="ECO:0000313" key="2">
    <source>
        <dbReference type="Proteomes" id="UP000032289"/>
    </source>
</evidence>
<reference evidence="1 2" key="1">
    <citation type="journal article" date="2015" name="Microbiology (Mosc.)">
        <title>Genomics of the Weissella cibaria species with an examination of its metabolic traits.</title>
        <authorList>
            <person name="Lynch K.M."/>
            <person name="Lucid A."/>
            <person name="Arendt E.K."/>
            <person name="Sleator R.D."/>
            <person name="Lucey B."/>
            <person name="Coffey A."/>
        </authorList>
    </citation>
    <scope>NUCLEOTIDE SEQUENCE [LARGE SCALE GENOMIC DNA]</scope>
    <source>
        <strain evidence="1 2">AB3b</strain>
    </source>
</reference>
<dbReference type="PATRIC" id="fig|137591.24.peg.1737"/>
<accession>A0A0D1LQL6</accession>
<dbReference type="EC" id="1.1.1.-" evidence="1"/>
<name>A0A0D1LQL6_9LACO</name>
<evidence type="ECO:0000313" key="1">
    <source>
        <dbReference type="EMBL" id="KIU22395.1"/>
    </source>
</evidence>
<proteinExistence type="predicted"/>
<dbReference type="Proteomes" id="UP000032289">
    <property type="component" value="Unassembled WGS sequence"/>
</dbReference>